<gene>
    <name evidence="7" type="ORF">GCM10010357_41030</name>
</gene>
<dbReference type="Gene3D" id="3.50.50.60">
    <property type="entry name" value="FAD/NAD(P)-binding domain"/>
    <property type="match status" value="1"/>
</dbReference>
<dbReference type="PANTHER" id="PTHR43872:SF1">
    <property type="entry name" value="MONOOXYGENASE, PUTATIVE (AFU_ORTHOLOGUE AFUA_8G02570)-RELATED"/>
    <property type="match status" value="1"/>
</dbReference>
<evidence type="ECO:0000256" key="2">
    <source>
        <dbReference type="ARBA" id="ARBA00010139"/>
    </source>
</evidence>
<dbReference type="PANTHER" id="PTHR43872">
    <property type="entry name" value="MONOOXYGENASE, PUTATIVE (AFU_ORTHOLOGUE AFUA_8G02570)-RELATED"/>
    <property type="match status" value="1"/>
</dbReference>
<evidence type="ECO:0000256" key="1">
    <source>
        <dbReference type="ARBA" id="ARBA00001974"/>
    </source>
</evidence>
<comment type="cofactor">
    <cofactor evidence="1">
        <name>FAD</name>
        <dbReference type="ChEBI" id="CHEBI:57692"/>
    </cofactor>
</comment>
<evidence type="ECO:0000256" key="6">
    <source>
        <dbReference type="ARBA" id="ARBA00023033"/>
    </source>
</evidence>
<dbReference type="InterPro" id="IPR036188">
    <property type="entry name" value="FAD/NAD-bd_sf"/>
</dbReference>
<evidence type="ECO:0000313" key="8">
    <source>
        <dbReference type="Proteomes" id="UP001500879"/>
    </source>
</evidence>
<dbReference type="Pfam" id="PF13450">
    <property type="entry name" value="NAD_binding_8"/>
    <property type="match status" value="1"/>
</dbReference>
<dbReference type="RefSeq" id="WP_344026464.1">
    <property type="nucleotide sequence ID" value="NZ_BAAABX010000048.1"/>
</dbReference>
<proteinExistence type="inferred from homology"/>
<dbReference type="Pfam" id="PF00743">
    <property type="entry name" value="FMO-like"/>
    <property type="match status" value="1"/>
</dbReference>
<comment type="similarity">
    <text evidence="2">Belongs to the FAD-binding monooxygenase family.</text>
</comment>
<keyword evidence="3" id="KW-0285">Flavoprotein</keyword>
<reference evidence="7 8" key="1">
    <citation type="journal article" date="2019" name="Int. J. Syst. Evol. Microbiol.">
        <title>The Global Catalogue of Microorganisms (GCM) 10K type strain sequencing project: providing services to taxonomists for standard genome sequencing and annotation.</title>
        <authorList>
            <consortium name="The Broad Institute Genomics Platform"/>
            <consortium name="The Broad Institute Genome Sequencing Center for Infectious Disease"/>
            <person name="Wu L."/>
            <person name="Ma J."/>
        </authorList>
    </citation>
    <scope>NUCLEOTIDE SEQUENCE [LARGE SCALE GENOMIC DNA]</scope>
    <source>
        <strain evidence="7 8">JCM 4788</strain>
    </source>
</reference>
<dbReference type="PRINTS" id="PR00411">
    <property type="entry name" value="PNDRDTASEI"/>
</dbReference>
<name>A0ABN0YWL7_9ACTN</name>
<organism evidence="7 8">
    <name type="scientific">Streptomyces luteireticuli</name>
    <dbReference type="NCBI Taxonomy" id="173858"/>
    <lineage>
        <taxon>Bacteria</taxon>
        <taxon>Bacillati</taxon>
        <taxon>Actinomycetota</taxon>
        <taxon>Actinomycetes</taxon>
        <taxon>Kitasatosporales</taxon>
        <taxon>Streptomycetaceae</taxon>
        <taxon>Streptomyces</taxon>
    </lineage>
</organism>
<dbReference type="SUPFAM" id="SSF51905">
    <property type="entry name" value="FAD/NAD(P)-binding domain"/>
    <property type="match status" value="1"/>
</dbReference>
<evidence type="ECO:0000256" key="5">
    <source>
        <dbReference type="ARBA" id="ARBA00023002"/>
    </source>
</evidence>
<sequence>MTITTTGRARPVDVDVLIVGAGISGIGAACHLTSRRPGTSFAVLEGRDEIGGTWSLFRYPGIRSDSDMPTFGFGFKPWTHHESIARGHVIMDYLRQAVREHGLIEHIRLGHRVTRAEFSSSTGRWTVTARRSGGPEETRFTARFLFLGTGYYDYEAGYTPEFTGVEDFEGRVVHPQHWPQDLDHTGRRVIVIGSGATAVTLVPALAGTAGHVTMLQRSPGYLISAPAKDAIANTLHKVLGHRRAHRIVRRMNIVRNRGMYTLCRRAPKLMRRLLIAGVRRQLPGHFDVDTHFTPRYNPWDQRLCMVSDGDLFKAISAGRASVVTDRIDRFTRTGILLESGQELSADIVVTATGLAMSPFGKVRLHVDGHVVNPPDTTAYKAMMLSGVPNFVFALGYTNLSWTLKVDLVCEHFCRLLDHMDSHGYSAVEPVLDDPDMERVPYMDLGAGYVRRGIAAFPRAGTRGPWTAGMDYGKDVGRLREGPVEDGALRFTAGEPAPAASQSEGAR</sequence>
<protein>
    <submittedName>
        <fullName evidence="7">NAD(P)/FAD-dependent oxidoreductase</fullName>
    </submittedName>
</protein>
<dbReference type="Proteomes" id="UP001500879">
    <property type="component" value="Unassembled WGS sequence"/>
</dbReference>
<keyword evidence="5" id="KW-0560">Oxidoreductase</keyword>
<evidence type="ECO:0000256" key="3">
    <source>
        <dbReference type="ARBA" id="ARBA00022630"/>
    </source>
</evidence>
<keyword evidence="4" id="KW-0274">FAD</keyword>
<dbReference type="EMBL" id="BAAABX010000048">
    <property type="protein sequence ID" value="GAA0415519.1"/>
    <property type="molecule type" value="Genomic_DNA"/>
</dbReference>
<keyword evidence="8" id="KW-1185">Reference proteome</keyword>
<dbReference type="InterPro" id="IPR020946">
    <property type="entry name" value="Flavin_mOase-like"/>
</dbReference>
<accession>A0ABN0YWL7</accession>
<dbReference type="InterPro" id="IPR051820">
    <property type="entry name" value="FAD-binding_MO"/>
</dbReference>
<evidence type="ECO:0000313" key="7">
    <source>
        <dbReference type="EMBL" id="GAA0415519.1"/>
    </source>
</evidence>
<evidence type="ECO:0000256" key="4">
    <source>
        <dbReference type="ARBA" id="ARBA00022827"/>
    </source>
</evidence>
<keyword evidence="6" id="KW-0503">Monooxygenase</keyword>
<comment type="caution">
    <text evidence="7">The sequence shown here is derived from an EMBL/GenBank/DDBJ whole genome shotgun (WGS) entry which is preliminary data.</text>
</comment>